<dbReference type="GO" id="GO:0008270">
    <property type="term" value="F:zinc ion binding"/>
    <property type="evidence" value="ECO:0007669"/>
    <property type="project" value="UniProtKB-KW"/>
</dbReference>
<dbReference type="SUPFAM" id="SSF54928">
    <property type="entry name" value="RNA-binding domain, RBD"/>
    <property type="match status" value="1"/>
</dbReference>
<gene>
    <name evidence="6" type="ORF">IEQ34_002487</name>
</gene>
<evidence type="ECO:0000313" key="7">
    <source>
        <dbReference type="Proteomes" id="UP000775213"/>
    </source>
</evidence>
<comment type="caution">
    <text evidence="6">The sequence shown here is derived from an EMBL/GenBank/DDBJ whole genome shotgun (WGS) entry which is preliminary data.</text>
</comment>
<keyword evidence="1" id="KW-0479">Metal-binding</keyword>
<evidence type="ECO:0000256" key="3">
    <source>
        <dbReference type="ARBA" id="ARBA00022833"/>
    </source>
</evidence>
<dbReference type="Proteomes" id="UP000775213">
    <property type="component" value="Unassembled WGS sequence"/>
</dbReference>
<sequence>MEVIGQLIQDAHKLFSEMHSRDMMFAINGMTLPIDNLSYTDENYPSVCGCKTWDHIFCIKALADDLFGEIRLIYNIVPNNSLEQLDFDKPESMLNWKQRLYLIKRIALDAPKYLEFRSERNNYGASSSHHIYLTFPVESTFTNDDVLNYFNPSGSVHDMRIPRQEKRMFSFVSFYHPQTTHVIWT</sequence>
<accession>A0AAV7HM87</accession>
<name>A0AAV7HM87_DENCH</name>
<dbReference type="PANTHER" id="PTHR24009">
    <property type="entry name" value="RNA-BINDING (RRM/RBD/RNP MOTIFS)"/>
    <property type="match status" value="1"/>
</dbReference>
<protein>
    <submittedName>
        <fullName evidence="6">Uncharacterized protein</fullName>
    </submittedName>
</protein>
<keyword evidence="7" id="KW-1185">Reference proteome</keyword>
<keyword evidence="4" id="KW-0694">RNA-binding</keyword>
<evidence type="ECO:0000313" key="6">
    <source>
        <dbReference type="EMBL" id="KAH0469255.1"/>
    </source>
</evidence>
<keyword evidence="2" id="KW-0863">Zinc-finger</keyword>
<organism evidence="6 7">
    <name type="scientific">Dendrobium chrysotoxum</name>
    <name type="common">Orchid</name>
    <dbReference type="NCBI Taxonomy" id="161865"/>
    <lineage>
        <taxon>Eukaryota</taxon>
        <taxon>Viridiplantae</taxon>
        <taxon>Streptophyta</taxon>
        <taxon>Embryophyta</taxon>
        <taxon>Tracheophyta</taxon>
        <taxon>Spermatophyta</taxon>
        <taxon>Magnoliopsida</taxon>
        <taxon>Liliopsida</taxon>
        <taxon>Asparagales</taxon>
        <taxon>Orchidaceae</taxon>
        <taxon>Epidendroideae</taxon>
        <taxon>Malaxideae</taxon>
        <taxon>Dendrobiinae</taxon>
        <taxon>Dendrobium</taxon>
    </lineage>
</organism>
<reference evidence="6 7" key="1">
    <citation type="journal article" date="2021" name="Hortic Res">
        <title>Chromosome-scale assembly of the Dendrobium chrysotoxum genome enhances the understanding of orchid evolution.</title>
        <authorList>
            <person name="Zhang Y."/>
            <person name="Zhang G.Q."/>
            <person name="Zhang D."/>
            <person name="Liu X.D."/>
            <person name="Xu X.Y."/>
            <person name="Sun W.H."/>
            <person name="Yu X."/>
            <person name="Zhu X."/>
            <person name="Wang Z.W."/>
            <person name="Zhao X."/>
            <person name="Zhong W.Y."/>
            <person name="Chen H."/>
            <person name="Yin W.L."/>
            <person name="Huang T."/>
            <person name="Niu S.C."/>
            <person name="Liu Z.J."/>
        </authorList>
    </citation>
    <scope>NUCLEOTIDE SEQUENCE [LARGE SCALE GENOMIC DNA]</scope>
    <source>
        <strain evidence="6">Lindl</strain>
    </source>
</reference>
<evidence type="ECO:0000256" key="5">
    <source>
        <dbReference type="ARBA" id="ARBA00023125"/>
    </source>
</evidence>
<proteinExistence type="predicted"/>
<dbReference type="GO" id="GO:0003677">
    <property type="term" value="F:DNA binding"/>
    <property type="evidence" value="ECO:0007669"/>
    <property type="project" value="UniProtKB-KW"/>
</dbReference>
<evidence type="ECO:0000256" key="2">
    <source>
        <dbReference type="ARBA" id="ARBA00022771"/>
    </source>
</evidence>
<keyword evidence="3" id="KW-0862">Zinc</keyword>
<evidence type="ECO:0000256" key="1">
    <source>
        <dbReference type="ARBA" id="ARBA00022723"/>
    </source>
</evidence>
<dbReference type="AlphaFoldDB" id="A0AAV7HM87"/>
<dbReference type="GO" id="GO:0003723">
    <property type="term" value="F:RNA binding"/>
    <property type="evidence" value="ECO:0007669"/>
    <property type="project" value="UniProtKB-KW"/>
</dbReference>
<dbReference type="EMBL" id="JAGFBR010000003">
    <property type="protein sequence ID" value="KAH0469255.1"/>
    <property type="molecule type" value="Genomic_DNA"/>
</dbReference>
<dbReference type="InterPro" id="IPR035979">
    <property type="entry name" value="RBD_domain_sf"/>
</dbReference>
<evidence type="ECO:0000256" key="4">
    <source>
        <dbReference type="ARBA" id="ARBA00022884"/>
    </source>
</evidence>
<keyword evidence="5" id="KW-0238">DNA-binding</keyword>
<dbReference type="PANTHER" id="PTHR24009:SF0">
    <property type="entry name" value="ZINC FINGER CCCH DOMAIN-CONTAINING PROTEIN 18"/>
    <property type="match status" value="1"/>
</dbReference>